<gene>
    <name evidence="3" type="ORF">JAAARDRAFT_194146</name>
</gene>
<evidence type="ECO:0000256" key="1">
    <source>
        <dbReference type="SAM" id="MobiDB-lite"/>
    </source>
</evidence>
<dbReference type="HOGENOM" id="CLU_008849_0_0_1"/>
<name>A0A067Q0F6_9AGAM</name>
<feature type="transmembrane region" description="Helical" evidence="2">
    <location>
        <begin position="356"/>
        <end position="381"/>
    </location>
</feature>
<feature type="compositionally biased region" description="Polar residues" evidence="1">
    <location>
        <begin position="10"/>
        <end position="27"/>
    </location>
</feature>
<keyword evidence="2" id="KW-0812">Transmembrane</keyword>
<evidence type="ECO:0000313" key="3">
    <source>
        <dbReference type="EMBL" id="KDQ56957.1"/>
    </source>
</evidence>
<dbReference type="InParanoid" id="A0A067Q0F6"/>
<dbReference type="InterPro" id="IPR015943">
    <property type="entry name" value="WD40/YVTN_repeat-like_dom_sf"/>
</dbReference>
<dbReference type="OrthoDB" id="972532at2759"/>
<keyword evidence="2" id="KW-1133">Transmembrane helix</keyword>
<dbReference type="AlphaFoldDB" id="A0A067Q0F6"/>
<reference evidence="4" key="1">
    <citation type="journal article" date="2014" name="Proc. Natl. Acad. Sci. U.S.A.">
        <title>Extensive sampling of basidiomycete genomes demonstrates inadequacy of the white-rot/brown-rot paradigm for wood decay fungi.</title>
        <authorList>
            <person name="Riley R."/>
            <person name="Salamov A.A."/>
            <person name="Brown D.W."/>
            <person name="Nagy L.G."/>
            <person name="Floudas D."/>
            <person name="Held B.W."/>
            <person name="Levasseur A."/>
            <person name="Lombard V."/>
            <person name="Morin E."/>
            <person name="Otillar R."/>
            <person name="Lindquist E.A."/>
            <person name="Sun H."/>
            <person name="LaButti K.M."/>
            <person name="Schmutz J."/>
            <person name="Jabbour D."/>
            <person name="Luo H."/>
            <person name="Baker S.E."/>
            <person name="Pisabarro A.G."/>
            <person name="Walton J.D."/>
            <person name="Blanchette R.A."/>
            <person name="Henrissat B."/>
            <person name="Martin F."/>
            <person name="Cullen D."/>
            <person name="Hibbett D.S."/>
            <person name="Grigoriev I.V."/>
        </authorList>
    </citation>
    <scope>NUCLEOTIDE SEQUENCE [LARGE SCALE GENOMIC DNA]</scope>
    <source>
        <strain evidence="4">MUCL 33604</strain>
    </source>
</reference>
<keyword evidence="4" id="KW-1185">Reference proteome</keyword>
<dbReference type="SUPFAM" id="SSF63829">
    <property type="entry name" value="Calcium-dependent phosphotriesterase"/>
    <property type="match status" value="1"/>
</dbReference>
<dbReference type="STRING" id="933084.A0A067Q0F6"/>
<feature type="transmembrane region" description="Helical" evidence="2">
    <location>
        <begin position="249"/>
        <end position="269"/>
    </location>
</feature>
<dbReference type="EMBL" id="KL197720">
    <property type="protein sequence ID" value="KDQ56957.1"/>
    <property type="molecule type" value="Genomic_DNA"/>
</dbReference>
<feature type="transmembrane region" description="Helical" evidence="2">
    <location>
        <begin position="281"/>
        <end position="302"/>
    </location>
</feature>
<feature type="region of interest" description="Disordered" evidence="1">
    <location>
        <begin position="463"/>
        <end position="483"/>
    </location>
</feature>
<accession>A0A067Q0F6</accession>
<organism evidence="3 4">
    <name type="scientific">Jaapia argillacea MUCL 33604</name>
    <dbReference type="NCBI Taxonomy" id="933084"/>
    <lineage>
        <taxon>Eukaryota</taxon>
        <taxon>Fungi</taxon>
        <taxon>Dikarya</taxon>
        <taxon>Basidiomycota</taxon>
        <taxon>Agaricomycotina</taxon>
        <taxon>Agaricomycetes</taxon>
        <taxon>Agaricomycetidae</taxon>
        <taxon>Jaapiales</taxon>
        <taxon>Jaapiaceae</taxon>
        <taxon>Jaapia</taxon>
    </lineage>
</organism>
<dbReference type="Gene3D" id="2.130.10.10">
    <property type="entry name" value="YVTN repeat-like/Quinoprotein amine dehydrogenase"/>
    <property type="match status" value="1"/>
</dbReference>
<feature type="region of interest" description="Disordered" evidence="1">
    <location>
        <begin position="1"/>
        <end position="41"/>
    </location>
</feature>
<evidence type="ECO:0000313" key="4">
    <source>
        <dbReference type="Proteomes" id="UP000027265"/>
    </source>
</evidence>
<feature type="transmembrane region" description="Helical" evidence="2">
    <location>
        <begin position="331"/>
        <end position="349"/>
    </location>
</feature>
<evidence type="ECO:0000256" key="2">
    <source>
        <dbReference type="SAM" id="Phobius"/>
    </source>
</evidence>
<proteinExistence type="predicted"/>
<protein>
    <submittedName>
        <fullName evidence="3">Uncharacterized protein</fullName>
    </submittedName>
</protein>
<dbReference type="Proteomes" id="UP000027265">
    <property type="component" value="Unassembled WGS sequence"/>
</dbReference>
<keyword evidence="2" id="KW-0472">Membrane</keyword>
<sequence>MATPPGSPPASRTPTLAGVQTGSSRKSGFSIRVDPPPTSSSIFRDEKEVGKEAFETFSAKFNSLDEELAKLANHALSMGSGARMYTYSCRLRTRLKHVVSSFHQNAVEIFEFTKSPSPAHLSHFLTQKTQEKPLVLGPPAIVSAHSTKDDSISGLLNGLSEDLHAFLVCLDEFQTYHDDQGVTNTLRCFAKDLKYMASLLRQYEASGDDAFRRLLHDLSADIGDHAHNLTNSLIFSWVRSAQSHAAQNMSTISTIATFLSAVTATGLQLSYTSNETVLENIVSGCWFTSLVFSIGAAINGVLAMTWRQAIYCSPGAVPLWFLVWVRHSPLIFLMIAVGCFCCGVVVFAWSSGQNIAVRIITASTTIFTCVGLLMASTWFLLEQLVYKRYKGQKVMLEVLTDFWRDLINHTGIGRASDVLVQQSEATTYPIFYLYWVSLAAVSRFPLLMMEKWRNWRKSESSLPVATPSREESSSETLKSPPPRRRLRAVAWAVASFVKTGNDSETLKPPPPRRRLQAVVWAVASFVKIGNDEESAHVETHKSNRAVSLHEHAKWSVNTGSAGILTGLESILVSDSVIRDLQFSPSERTSTRASFLGGLFNLGPKFSLIASSADKIVVLQPGNGTNVSEEISHSEGVDTQVIWSPTGCEVFTRGKRSVRIWSQLESGRWKARKIDRLRGLESIAPLPNGKDFLPVESGDVTRIDSNGLVKKIFRISGLTMQRVVAVNDDRYFVGVGRLASTSDNLQPAICKTTHELIDAFFARSLAPSEKPVRFDVLNLKISCDGQRIIVDCGASSFVTQVWKLTPFPVKLEFQYACVPKEPNNLVGFSSFAGQRDQWIVRATKGMEYLSSFFLTTPMKWHLDGNLALWDIASRRFVRHAVLPEITSLVACLAWNPSSDSMFAAGMEDGQVTLWQWAEPTRQSQKGASTFTSADAAG</sequence>